<dbReference type="GO" id="GO:0006355">
    <property type="term" value="P:regulation of DNA-templated transcription"/>
    <property type="evidence" value="ECO:0007669"/>
    <property type="project" value="InterPro"/>
</dbReference>
<dbReference type="Pfam" id="PF01402">
    <property type="entry name" value="RHH_1"/>
    <property type="match status" value="1"/>
</dbReference>
<evidence type="ECO:0000313" key="2">
    <source>
        <dbReference type="EMBL" id="MBK7421775.1"/>
    </source>
</evidence>
<sequence length="80" mass="8824">MVRTQIYLTEQEQSALRTMAGNTGRSQSELIREAVDRLIEQALSNDRGQVLGAAAGLWVDGTGRADVVAVRREADRIEPR</sequence>
<accession>A0A9D7IBE0</accession>
<dbReference type="InterPro" id="IPR013321">
    <property type="entry name" value="Arc_rbn_hlx_hlx"/>
</dbReference>
<gene>
    <name evidence="2" type="ORF">IPJ48_01005</name>
</gene>
<protein>
    <submittedName>
        <fullName evidence="2">CopG family transcriptional regulator</fullName>
    </submittedName>
</protein>
<dbReference type="Gene3D" id="1.10.1220.10">
    <property type="entry name" value="Met repressor-like"/>
    <property type="match status" value="1"/>
</dbReference>
<evidence type="ECO:0000313" key="3">
    <source>
        <dbReference type="Proteomes" id="UP000886602"/>
    </source>
</evidence>
<evidence type="ECO:0000259" key="1">
    <source>
        <dbReference type="Pfam" id="PF01402"/>
    </source>
</evidence>
<name>A0A9D7IBE0_9RHOO</name>
<proteinExistence type="predicted"/>
<feature type="domain" description="Ribbon-helix-helix protein CopG" evidence="1">
    <location>
        <begin position="2"/>
        <end position="41"/>
    </location>
</feature>
<dbReference type="EMBL" id="JADJNC010000003">
    <property type="protein sequence ID" value="MBK7421775.1"/>
    <property type="molecule type" value="Genomic_DNA"/>
</dbReference>
<dbReference type="AlphaFoldDB" id="A0A9D7IBE0"/>
<dbReference type="Proteomes" id="UP000886602">
    <property type="component" value="Unassembled WGS sequence"/>
</dbReference>
<dbReference type="CDD" id="cd21631">
    <property type="entry name" value="RHH_CopG_NikR-like"/>
    <property type="match status" value="1"/>
</dbReference>
<dbReference type="InterPro" id="IPR002145">
    <property type="entry name" value="CopG"/>
</dbReference>
<comment type="caution">
    <text evidence="2">The sequence shown here is derived from an EMBL/GenBank/DDBJ whole genome shotgun (WGS) entry which is preliminary data.</text>
</comment>
<reference evidence="2" key="1">
    <citation type="submission" date="2020-10" db="EMBL/GenBank/DDBJ databases">
        <title>Connecting structure to function with the recovery of over 1000 high-quality activated sludge metagenome-assembled genomes encoding full-length rRNA genes using long-read sequencing.</title>
        <authorList>
            <person name="Singleton C.M."/>
            <person name="Petriglieri F."/>
            <person name="Kristensen J.M."/>
            <person name="Kirkegaard R.H."/>
            <person name="Michaelsen T.Y."/>
            <person name="Andersen M.H."/>
            <person name="Karst S.M."/>
            <person name="Dueholm M.S."/>
            <person name="Nielsen P.H."/>
            <person name="Albertsen M."/>
        </authorList>
    </citation>
    <scope>NUCLEOTIDE SEQUENCE</scope>
    <source>
        <strain evidence="2">EsbW_18-Q3-R4-48_MAXAC.044</strain>
    </source>
</reference>
<organism evidence="2 3">
    <name type="scientific">Candidatus Propionivibrio dominans</name>
    <dbReference type="NCBI Taxonomy" id="2954373"/>
    <lineage>
        <taxon>Bacteria</taxon>
        <taxon>Pseudomonadati</taxon>
        <taxon>Pseudomonadota</taxon>
        <taxon>Betaproteobacteria</taxon>
        <taxon>Rhodocyclales</taxon>
        <taxon>Rhodocyclaceae</taxon>
        <taxon>Propionivibrio</taxon>
    </lineage>
</organism>